<name>A0A1H9SRP2_9CORY</name>
<dbReference type="Proteomes" id="UP000198929">
    <property type="component" value="Unassembled WGS sequence"/>
</dbReference>
<dbReference type="EMBL" id="FOGQ01000004">
    <property type="protein sequence ID" value="SER87626.1"/>
    <property type="molecule type" value="Genomic_DNA"/>
</dbReference>
<proteinExistence type="predicted"/>
<accession>A0A1H9SRP2</accession>
<keyword evidence="1" id="KW-1133">Transmembrane helix</keyword>
<organism evidence="2 3">
    <name type="scientific">Corynebacterium cystitidis DSM 20524</name>
    <dbReference type="NCBI Taxonomy" id="1121357"/>
    <lineage>
        <taxon>Bacteria</taxon>
        <taxon>Bacillati</taxon>
        <taxon>Actinomycetota</taxon>
        <taxon>Actinomycetes</taxon>
        <taxon>Mycobacteriales</taxon>
        <taxon>Corynebacteriaceae</taxon>
        <taxon>Corynebacterium</taxon>
    </lineage>
</organism>
<sequence length="102" mass="11752">MRILYFMIATVLTLLALVANWFNGPGWVTWAALIPAGFFLILGFMKTAEEKKPKEFELSEQQKDTLRELKAEGNESGAIRQVLMWDRYASNEDAQRIVRELD</sequence>
<keyword evidence="1" id="KW-0812">Transmembrane</keyword>
<evidence type="ECO:0000256" key="1">
    <source>
        <dbReference type="SAM" id="Phobius"/>
    </source>
</evidence>
<keyword evidence="1" id="KW-0472">Membrane</keyword>
<feature type="transmembrane region" description="Helical" evidence="1">
    <location>
        <begin position="5"/>
        <end position="22"/>
    </location>
</feature>
<protein>
    <submittedName>
        <fullName evidence="2">Uncharacterized protein</fullName>
    </submittedName>
</protein>
<evidence type="ECO:0000313" key="2">
    <source>
        <dbReference type="EMBL" id="SER87626.1"/>
    </source>
</evidence>
<feature type="transmembrane region" description="Helical" evidence="1">
    <location>
        <begin position="28"/>
        <end position="45"/>
    </location>
</feature>
<gene>
    <name evidence="2" type="ORF">SAMN05661109_01240</name>
</gene>
<dbReference type="AlphaFoldDB" id="A0A1H9SRP2"/>
<evidence type="ECO:0000313" key="3">
    <source>
        <dbReference type="Proteomes" id="UP000198929"/>
    </source>
</evidence>
<reference evidence="3" key="1">
    <citation type="submission" date="2016-10" db="EMBL/GenBank/DDBJ databases">
        <authorList>
            <person name="Varghese N."/>
            <person name="Submissions S."/>
        </authorList>
    </citation>
    <scope>NUCLEOTIDE SEQUENCE [LARGE SCALE GENOMIC DNA]</scope>
    <source>
        <strain evidence="3">DSM 20524</strain>
    </source>
</reference>
<dbReference type="RefSeq" id="WP_092257734.1">
    <property type="nucleotide sequence ID" value="NZ_CP047199.1"/>
</dbReference>
<dbReference type="STRING" id="1121357.SAMN05661109_01240"/>
<keyword evidence="3" id="KW-1185">Reference proteome</keyword>